<dbReference type="KEGG" id="vg:19738727"/>
<dbReference type="OrthoDB" id="7735at10239"/>
<organism evidence="2 3">
    <name type="scientific">Armadillidium vulgare iridescent virus</name>
    <dbReference type="NCBI Taxonomy" id="72201"/>
    <lineage>
        <taxon>Viruses</taxon>
        <taxon>Varidnaviria</taxon>
        <taxon>Bamfordvirae</taxon>
        <taxon>Nucleocytoviricota</taxon>
        <taxon>Megaviricetes</taxon>
        <taxon>Pimascovirales</taxon>
        <taxon>Pimascovirales incertae sedis</taxon>
        <taxon>Iridoviridae</taxon>
        <taxon>Betairidovirinae</taxon>
        <taxon>Iridovirus</taxon>
        <taxon>Iridovirus armadillidium1</taxon>
        <taxon>Invertebrate iridescent virus 31</taxon>
    </lineage>
</organism>
<dbReference type="RefSeq" id="YP_009046757.1">
    <property type="nucleotide sequence ID" value="NC_024451.1"/>
</dbReference>
<reference evidence="2 3" key="1">
    <citation type="journal article" date="2014" name="J. Gen. Virol.">
        <title>Genome sequence of a crustacean iridovirus, IIV31, isolated from the pill bug, Armadillidium vulgare.</title>
        <authorList>
            <person name="Piegu B."/>
            <person name="Guizard S."/>
            <person name="Yeping T."/>
            <person name="Cruaud C."/>
            <person name="Asgari S."/>
            <person name="Bideshi D.K."/>
            <person name="Federici B.A."/>
            <person name="Bigot Y."/>
        </authorList>
    </citation>
    <scope>NUCLEOTIDE SEQUENCE [LARGE SCALE GENOMIC DNA]</scope>
</reference>
<proteinExistence type="predicted"/>
<evidence type="ECO:0000256" key="1">
    <source>
        <dbReference type="SAM" id="MobiDB-lite"/>
    </source>
</evidence>
<dbReference type="Proteomes" id="UP000114278">
    <property type="component" value="Segment"/>
</dbReference>
<dbReference type="EMBL" id="HF920637">
    <property type="protein sequence ID" value="CCV02515.1"/>
    <property type="molecule type" value="Genomic_DNA"/>
</dbReference>
<name>A0A068QL53_9VIRU</name>
<feature type="region of interest" description="Disordered" evidence="1">
    <location>
        <begin position="412"/>
        <end position="442"/>
    </location>
</feature>
<feature type="compositionally biased region" description="Low complexity" evidence="1">
    <location>
        <begin position="419"/>
        <end position="442"/>
    </location>
</feature>
<sequence length="442" mass="50319">MTFPRSTMNMSSKTVKTDINNAGVMDFSKTFIESLVTNDPTAHGVRKHEMNHGEYGTLELFCSDNPPQNDVEQKIRGMVFLNQELILQGFPYSTEDIVGEAYNVPEILSGSLEDWIALKAIEGTLIRVFYFGGKWFITTHRKLDADRSIWGTGKTAKSFGAIFKESVGLRLNEGETFEDFLGTLNKEHQYVFMVTATKLTRFVCKATEKSTVYLYAITKNCGKEIVQPGDEWSSWMQEKVVIGTIEEAVKFVKDLKFPFTCQGLLFFNTTTFESHKLINAKYQEFFDIRGNIPSFAFAYLHHRTDLAKKQIFRSLMEKDELETLDNYEKMLNDLSYELFVLYKKRHVYNPKTEANKGKQDLGVNLKTDPMKHVFLKIIHEQFKQTRIPTTREVIVSIINNCEPPLINKLLREKMNPKPNSGSGSSTSGGSASSSTNSSPIRS</sequence>
<protein>
    <submittedName>
        <fullName evidence="2">Immediate early protein ICP-46</fullName>
    </submittedName>
</protein>
<keyword evidence="3" id="KW-1185">Reference proteome</keyword>
<accession>A0A068QL53</accession>
<evidence type="ECO:0000313" key="2">
    <source>
        <dbReference type="EMBL" id="CCV02515.1"/>
    </source>
</evidence>
<dbReference type="GeneID" id="19738727"/>
<gene>
    <name evidence="2" type="primary">143R</name>
    <name evidence="2" type="ORF">IIV31_143R</name>
</gene>
<evidence type="ECO:0000313" key="3">
    <source>
        <dbReference type="Proteomes" id="UP000114278"/>
    </source>
</evidence>